<evidence type="ECO:0000256" key="3">
    <source>
        <dbReference type="ARBA" id="ARBA00022691"/>
    </source>
</evidence>
<dbReference type="Gene3D" id="3.40.50.150">
    <property type="entry name" value="Vaccinia Virus protein VP39"/>
    <property type="match status" value="1"/>
</dbReference>
<dbReference type="GO" id="GO:0008171">
    <property type="term" value="F:O-methyltransferase activity"/>
    <property type="evidence" value="ECO:0007669"/>
    <property type="project" value="InterPro"/>
</dbReference>
<dbReference type="InterPro" id="IPR016461">
    <property type="entry name" value="COMT-like"/>
</dbReference>
<dbReference type="PROSITE" id="PS51683">
    <property type="entry name" value="SAM_OMT_II"/>
    <property type="match status" value="1"/>
</dbReference>
<name>A0A4V3UMY9_9EURO</name>
<dbReference type="GeneID" id="54329272"/>
<dbReference type="Proteomes" id="UP000308092">
    <property type="component" value="Unassembled WGS sequence"/>
</dbReference>
<keyword evidence="2" id="KW-0808">Transferase</keyword>
<feature type="domain" description="O-methyltransferase C-terminal" evidence="5">
    <location>
        <begin position="252"/>
        <end position="411"/>
    </location>
</feature>
<evidence type="ECO:0000256" key="4">
    <source>
        <dbReference type="ARBA" id="ARBA00038277"/>
    </source>
</evidence>
<protein>
    <recommendedName>
        <fullName evidence="5">O-methyltransferase C-terminal domain-containing protein</fullName>
    </recommendedName>
</protein>
<comment type="similarity">
    <text evidence="4">Belongs to the class I-like SAM-binding methyltransferase superfamily. Cation-independent O-methyltransferase family.</text>
</comment>
<dbReference type="Gene3D" id="1.10.10.10">
    <property type="entry name" value="Winged helix-like DNA-binding domain superfamily/Winged helix DNA-binding domain"/>
    <property type="match status" value="1"/>
</dbReference>
<dbReference type="EMBL" id="QUQM01000004">
    <property type="protein sequence ID" value="KAA8647868.1"/>
    <property type="molecule type" value="Genomic_DNA"/>
</dbReference>
<reference evidence="7 8" key="1">
    <citation type="submission" date="2019-03" db="EMBL/GenBank/DDBJ databases">
        <title>The genome sequence of a newly discovered highly antifungal drug resistant Aspergillus species, Aspergillus tanneri NIH 1004.</title>
        <authorList>
            <person name="Mounaud S."/>
            <person name="Singh I."/>
            <person name="Joardar V."/>
            <person name="Pakala S."/>
            <person name="Pakala S."/>
            <person name="Venepally P."/>
            <person name="Hoover J."/>
            <person name="Nierman W."/>
            <person name="Chung J."/>
            <person name="Losada L."/>
        </authorList>
    </citation>
    <scope>NUCLEOTIDE SEQUENCE [LARGE SCALE GENOMIC DNA]</scope>
    <source>
        <strain evidence="7 8">NIH1004</strain>
    </source>
</reference>
<dbReference type="VEuPathDB" id="FungiDB:EYZ11_011371"/>
<evidence type="ECO:0000313" key="9">
    <source>
        <dbReference type="Proteomes" id="UP000324241"/>
    </source>
</evidence>
<comment type="caution">
    <text evidence="7">The sequence shown here is derived from an EMBL/GenBank/DDBJ whole genome shotgun (WGS) entry which is preliminary data.</text>
</comment>
<dbReference type="InterPro" id="IPR029063">
    <property type="entry name" value="SAM-dependent_MTases_sf"/>
</dbReference>
<dbReference type="AlphaFoldDB" id="A0A4V3UMY9"/>
<reference evidence="6 9" key="2">
    <citation type="submission" date="2019-08" db="EMBL/GenBank/DDBJ databases">
        <title>The genome sequence of a newly discovered highly antifungal drug resistant Aspergillus species, Aspergillus tanneri NIH 1004.</title>
        <authorList>
            <person name="Mounaud S."/>
            <person name="Singh I."/>
            <person name="Joardar V."/>
            <person name="Pakala S."/>
            <person name="Pakala S."/>
            <person name="Venepally P."/>
            <person name="Chung J.K."/>
            <person name="Losada L."/>
            <person name="Nierman W.C."/>
        </authorList>
    </citation>
    <scope>NUCLEOTIDE SEQUENCE [LARGE SCALE GENOMIC DNA]</scope>
    <source>
        <strain evidence="6 9">NIH1004</strain>
    </source>
</reference>
<dbReference type="EMBL" id="SOSA01000695">
    <property type="protein sequence ID" value="THC89184.1"/>
    <property type="molecule type" value="Genomic_DNA"/>
</dbReference>
<dbReference type="GO" id="GO:0044550">
    <property type="term" value="P:secondary metabolite biosynthetic process"/>
    <property type="evidence" value="ECO:0007669"/>
    <property type="project" value="UniProtKB-ARBA"/>
</dbReference>
<keyword evidence="1" id="KW-0489">Methyltransferase</keyword>
<dbReference type="InterPro" id="IPR001077">
    <property type="entry name" value="COMT_C"/>
</dbReference>
<evidence type="ECO:0000313" key="6">
    <source>
        <dbReference type="EMBL" id="KAA8647868.1"/>
    </source>
</evidence>
<sequence length="437" mass="47408">MTSSAETPALTTLADSVKESAGTLQRLLTENQLPQPSFSPRGRQDWSDAQFIPAILAARSNLIDAAQALVDLALGPTDILAGYAGPCLSEIEVLRTLDSLGVADAVPLDGELSIPDLASKVGVRNVHAFEKQLRFAFLMGMFRRTPSGGVAHTALSAAIPASSPYISLRLGRIFCQGGHEIAAALRNGAGKGGIPCALADPDGLGRPAFVQLEDEPDGKGMERYSTGMIGLYNHHAGNSYMPFVHGFNWDSLSPGDTVVDVGGGNGHIESQIVPLIPGVNFVIQDQPSNREGAEKIIEEKGLAARVQYQPHDFFLPQPELPGGRVPKVYTLFRVLQDWEDADAVRILKHLVPAMEKFGTKLWIMNRILPDELDTMPRHSERLLRNLDLVVFTLSGGGERSASHMERMLKTADERLMIKTSSRPLNSLFSFVEVSLEI</sequence>
<evidence type="ECO:0000259" key="5">
    <source>
        <dbReference type="Pfam" id="PF00891"/>
    </source>
</evidence>
<evidence type="ECO:0000256" key="1">
    <source>
        <dbReference type="ARBA" id="ARBA00022603"/>
    </source>
</evidence>
<evidence type="ECO:0000313" key="8">
    <source>
        <dbReference type="Proteomes" id="UP000308092"/>
    </source>
</evidence>
<evidence type="ECO:0000256" key="2">
    <source>
        <dbReference type="ARBA" id="ARBA00022679"/>
    </source>
</evidence>
<dbReference type="PANTHER" id="PTHR43712:SF5">
    <property type="entry name" value="O-METHYLTRANSFERASE ASQN-RELATED"/>
    <property type="match status" value="1"/>
</dbReference>
<evidence type="ECO:0000313" key="7">
    <source>
        <dbReference type="EMBL" id="THC89184.1"/>
    </source>
</evidence>
<dbReference type="InterPro" id="IPR036388">
    <property type="entry name" value="WH-like_DNA-bd_sf"/>
</dbReference>
<dbReference type="GO" id="GO:0032259">
    <property type="term" value="P:methylation"/>
    <property type="evidence" value="ECO:0007669"/>
    <property type="project" value="UniProtKB-KW"/>
</dbReference>
<dbReference type="Proteomes" id="UP000324241">
    <property type="component" value="Unassembled WGS sequence"/>
</dbReference>
<dbReference type="PANTHER" id="PTHR43712">
    <property type="entry name" value="PUTATIVE (AFU_ORTHOLOGUE AFUA_4G14580)-RELATED"/>
    <property type="match status" value="1"/>
</dbReference>
<keyword evidence="8" id="KW-1185">Reference proteome</keyword>
<organism evidence="7 8">
    <name type="scientific">Aspergillus tanneri</name>
    <dbReference type="NCBI Taxonomy" id="1220188"/>
    <lineage>
        <taxon>Eukaryota</taxon>
        <taxon>Fungi</taxon>
        <taxon>Dikarya</taxon>
        <taxon>Ascomycota</taxon>
        <taxon>Pezizomycotina</taxon>
        <taxon>Eurotiomycetes</taxon>
        <taxon>Eurotiomycetidae</taxon>
        <taxon>Eurotiales</taxon>
        <taxon>Aspergillaceae</taxon>
        <taxon>Aspergillus</taxon>
        <taxon>Aspergillus subgen. Circumdati</taxon>
    </lineage>
</organism>
<accession>A0A4V3UMY9</accession>
<dbReference type="OrthoDB" id="1606438at2759"/>
<keyword evidence="3" id="KW-0949">S-adenosyl-L-methionine</keyword>
<dbReference type="RefSeq" id="XP_033427229.1">
    <property type="nucleotide sequence ID" value="XM_033571197.1"/>
</dbReference>
<dbReference type="SUPFAM" id="SSF53335">
    <property type="entry name" value="S-adenosyl-L-methionine-dependent methyltransferases"/>
    <property type="match status" value="1"/>
</dbReference>
<proteinExistence type="inferred from homology"/>
<dbReference type="Pfam" id="PF00891">
    <property type="entry name" value="Methyltransf_2"/>
    <property type="match status" value="1"/>
</dbReference>
<gene>
    <name evidence="6" type="ORF">ATNIH1004_006570</name>
    <name evidence="7" type="ORF">EYZ11_011371</name>
</gene>